<dbReference type="PANTHER" id="PTHR24067">
    <property type="entry name" value="UBIQUITIN-CONJUGATING ENZYME E2"/>
    <property type="match status" value="1"/>
</dbReference>
<dbReference type="Pfam" id="PF00179">
    <property type="entry name" value="UQ_con"/>
    <property type="match status" value="1"/>
</dbReference>
<dbReference type="Proteomes" id="UP000007879">
    <property type="component" value="Unassembled WGS sequence"/>
</dbReference>
<proteinExistence type="predicted"/>
<dbReference type="InterPro" id="IPR016135">
    <property type="entry name" value="UBQ-conjugating_enzyme/RWD"/>
</dbReference>
<dbReference type="AlphaFoldDB" id="A0A1X7VCP6"/>
<evidence type="ECO:0000259" key="2">
    <source>
        <dbReference type="PROSITE" id="PS50127"/>
    </source>
</evidence>
<dbReference type="CDD" id="cd23806">
    <property type="entry name" value="UBCc_UBE2U"/>
    <property type="match status" value="1"/>
</dbReference>
<dbReference type="InterPro" id="IPR000608">
    <property type="entry name" value="UBC"/>
</dbReference>
<evidence type="ECO:0000313" key="3">
    <source>
        <dbReference type="EnsemblMetazoa" id="Aqu2.1.37801_001"/>
    </source>
</evidence>
<dbReference type="KEGG" id="aqu:105311960"/>
<evidence type="ECO:0000313" key="4">
    <source>
        <dbReference type="Proteomes" id="UP000007879"/>
    </source>
</evidence>
<dbReference type="PROSITE" id="PS50127">
    <property type="entry name" value="UBC_2"/>
    <property type="match status" value="1"/>
</dbReference>
<dbReference type="SUPFAM" id="SSF54495">
    <property type="entry name" value="UBC-like"/>
    <property type="match status" value="1"/>
</dbReference>
<reference evidence="4" key="1">
    <citation type="journal article" date="2010" name="Nature">
        <title>The Amphimedon queenslandica genome and the evolution of animal complexity.</title>
        <authorList>
            <person name="Srivastava M."/>
            <person name="Simakov O."/>
            <person name="Chapman J."/>
            <person name="Fahey B."/>
            <person name="Gauthier M.E."/>
            <person name="Mitros T."/>
            <person name="Richards G.S."/>
            <person name="Conaco C."/>
            <person name="Dacre M."/>
            <person name="Hellsten U."/>
            <person name="Larroux C."/>
            <person name="Putnam N.H."/>
            <person name="Stanke M."/>
            <person name="Adamska M."/>
            <person name="Darling A."/>
            <person name="Degnan S.M."/>
            <person name="Oakley T.H."/>
            <person name="Plachetzki D.C."/>
            <person name="Zhai Y."/>
            <person name="Adamski M."/>
            <person name="Calcino A."/>
            <person name="Cummins S.F."/>
            <person name="Goodstein D.M."/>
            <person name="Harris C."/>
            <person name="Jackson D.J."/>
            <person name="Leys S.P."/>
            <person name="Shu S."/>
            <person name="Woodcroft B.J."/>
            <person name="Vervoort M."/>
            <person name="Kosik K.S."/>
            <person name="Manning G."/>
            <person name="Degnan B.M."/>
            <person name="Rokhsar D.S."/>
        </authorList>
    </citation>
    <scope>NUCLEOTIDE SEQUENCE [LARGE SCALE GENOMIC DNA]</scope>
</reference>
<feature type="domain" description="UBC core" evidence="2">
    <location>
        <begin position="4"/>
        <end position="155"/>
    </location>
</feature>
<protein>
    <recommendedName>
        <fullName evidence="2">UBC core domain-containing protein</fullName>
    </recommendedName>
</protein>
<dbReference type="Gene3D" id="3.10.110.10">
    <property type="entry name" value="Ubiquitin Conjugating Enzyme"/>
    <property type="match status" value="1"/>
</dbReference>
<feature type="region of interest" description="Disordered" evidence="1">
    <location>
        <begin position="171"/>
        <end position="198"/>
    </location>
</feature>
<dbReference type="EnsemblMetazoa" id="Aqu2.1.37801_001">
    <property type="protein sequence ID" value="Aqu2.1.37801_001"/>
    <property type="gene ID" value="Aqu2.1.37801"/>
</dbReference>
<dbReference type="OrthoDB" id="9978460at2759"/>
<accession>A0A1X7VCP6</accession>
<name>A0A1X7VCP6_AMPQE</name>
<reference evidence="3" key="2">
    <citation type="submission" date="2017-05" db="UniProtKB">
        <authorList>
            <consortium name="EnsemblMetazoa"/>
        </authorList>
    </citation>
    <scope>IDENTIFICATION</scope>
</reference>
<dbReference type="InterPro" id="IPR050113">
    <property type="entry name" value="Ub_conjugating_enzyme"/>
</dbReference>
<dbReference type="STRING" id="400682.A0A1X7VCP6"/>
<dbReference type="InParanoid" id="A0A1X7VCP6"/>
<dbReference type="OMA" id="WCRIATS"/>
<dbReference type="eggNOG" id="KOG0419">
    <property type="taxonomic scope" value="Eukaryota"/>
</dbReference>
<sequence>MHSRAYLLLKRDLLNFERLPIEGLTASPVSEDDLYNWNAVIKGLAGTPWEGGIFHLRLKFTNAYNTSPPFVQFMTIPYHPNVHPVSGVPALEILSKEHWNETYTMSSILMKIQVLLSEPELDSGCIYNQQAAYYYVHANHTYKQLVFDCVTASLRIQAGLMPYESTEESKTDFVDHGPVTSSTSPLFPPPPPAPTGQKQRFKQTKKKIPFDDYHALWQGLATTVPAYDPKNQFMQLLDRDSFLKQVHSGEDYQKTGDLQKLTSDHLTLKYGISRRGGGGSGGGGRNGKKVMTMKDRQKRIAELAALYATKVTSPLPPISTADGSHRTDTINIDELVAWTEALDEKELENVTVS</sequence>
<keyword evidence="4" id="KW-1185">Reference proteome</keyword>
<dbReference type="EnsemblMetazoa" id="XM_011404216.2">
    <property type="protein sequence ID" value="XP_011402518.1"/>
    <property type="gene ID" value="LOC105311960"/>
</dbReference>
<organism evidence="3">
    <name type="scientific">Amphimedon queenslandica</name>
    <name type="common">Sponge</name>
    <dbReference type="NCBI Taxonomy" id="400682"/>
    <lineage>
        <taxon>Eukaryota</taxon>
        <taxon>Metazoa</taxon>
        <taxon>Porifera</taxon>
        <taxon>Demospongiae</taxon>
        <taxon>Heteroscleromorpha</taxon>
        <taxon>Haplosclerida</taxon>
        <taxon>Niphatidae</taxon>
        <taxon>Amphimedon</taxon>
    </lineage>
</organism>
<gene>
    <name evidence="3" type="primary">105311960</name>
</gene>
<dbReference type="SMART" id="SM00212">
    <property type="entry name" value="UBCc"/>
    <property type="match status" value="1"/>
</dbReference>
<evidence type="ECO:0000256" key="1">
    <source>
        <dbReference type="SAM" id="MobiDB-lite"/>
    </source>
</evidence>